<dbReference type="AlphaFoldDB" id="A0ABD2PKK6"/>
<evidence type="ECO:0000256" key="1">
    <source>
        <dbReference type="SAM" id="Phobius"/>
    </source>
</evidence>
<accession>A0ABD2PKK6</accession>
<reference evidence="2 3" key="1">
    <citation type="submission" date="2024-11" db="EMBL/GenBank/DDBJ databases">
        <title>Adaptive evolution of stress response genes in parasites aligns with host niche diversity.</title>
        <authorList>
            <person name="Hahn C."/>
            <person name="Resl P."/>
        </authorList>
    </citation>
    <scope>NUCLEOTIDE SEQUENCE [LARGE SCALE GENOMIC DNA]</scope>
    <source>
        <strain evidence="2">EGGRZ-B1_66</strain>
        <tissue evidence="2">Body</tissue>
    </source>
</reference>
<comment type="caution">
    <text evidence="2">The sequence shown here is derived from an EMBL/GenBank/DDBJ whole genome shotgun (WGS) entry which is preliminary data.</text>
</comment>
<keyword evidence="3" id="KW-1185">Reference proteome</keyword>
<feature type="transmembrane region" description="Helical" evidence="1">
    <location>
        <begin position="83"/>
        <end position="100"/>
    </location>
</feature>
<keyword evidence="1" id="KW-0812">Transmembrane</keyword>
<protein>
    <submittedName>
        <fullName evidence="2">Uncharacterized protein</fullName>
    </submittedName>
</protein>
<keyword evidence="1" id="KW-1133">Transmembrane helix</keyword>
<dbReference type="EMBL" id="JBJKFK010005980">
    <property type="protein sequence ID" value="KAL3308041.1"/>
    <property type="molecule type" value="Genomic_DNA"/>
</dbReference>
<gene>
    <name evidence="2" type="ORF">Ciccas_013433</name>
</gene>
<proteinExistence type="predicted"/>
<dbReference type="Proteomes" id="UP001626550">
    <property type="component" value="Unassembled WGS sequence"/>
</dbReference>
<organism evidence="2 3">
    <name type="scientific">Cichlidogyrus casuarinus</name>
    <dbReference type="NCBI Taxonomy" id="1844966"/>
    <lineage>
        <taxon>Eukaryota</taxon>
        <taxon>Metazoa</taxon>
        <taxon>Spiralia</taxon>
        <taxon>Lophotrochozoa</taxon>
        <taxon>Platyhelminthes</taxon>
        <taxon>Monogenea</taxon>
        <taxon>Monopisthocotylea</taxon>
        <taxon>Dactylogyridea</taxon>
        <taxon>Ancyrocephalidae</taxon>
        <taxon>Cichlidogyrus</taxon>
    </lineage>
</organism>
<name>A0ABD2PKK6_9PLAT</name>
<feature type="transmembrane region" description="Helical" evidence="1">
    <location>
        <begin position="54"/>
        <end position="77"/>
    </location>
</feature>
<dbReference type="Gene3D" id="1.10.287.770">
    <property type="entry name" value="YojJ-like"/>
    <property type="match status" value="1"/>
</dbReference>
<keyword evidence="1" id="KW-0472">Membrane</keyword>
<sequence>MLRIGKMENKSSFRLSFRLDKELANLEVSVAIQSVLRIQDEVNEKTALQLMSNVGGACGLFIGSSVIALTLICLSFVPVVYHFSMIVLKFFIFYTFYGATEERAIYQRVYKETYLKMLSTESGDKEE</sequence>
<evidence type="ECO:0000313" key="2">
    <source>
        <dbReference type="EMBL" id="KAL3308041.1"/>
    </source>
</evidence>
<evidence type="ECO:0000313" key="3">
    <source>
        <dbReference type="Proteomes" id="UP001626550"/>
    </source>
</evidence>